<feature type="domain" description="HTH lysR-type" evidence="5">
    <location>
        <begin position="9"/>
        <end position="66"/>
    </location>
</feature>
<dbReference type="FunFam" id="3.40.190.10:FF:000017">
    <property type="entry name" value="Glycine cleavage system transcriptional activator"/>
    <property type="match status" value="1"/>
</dbReference>
<gene>
    <name evidence="6" type="ORF">C7477_106158</name>
</gene>
<dbReference type="PANTHER" id="PTHR30537">
    <property type="entry name" value="HTH-TYPE TRANSCRIPTIONAL REGULATOR"/>
    <property type="match status" value="1"/>
</dbReference>
<sequence>MKLSRRLIPDIATLQAFECAARHGSFTQAAHELNLTQSAVSRQIKDLEGQLGVLLFERVRQRILLSDAGRKFLPEVRRLLNQTEDTMLRAMASAQSVSSLSIATLPTFGSRWLMPRLPDFLEANPGVALNIASRSAVFDFNEQPFDLAIHYGQPVWAHATCSYLCSEIIVPVASPLLLMAHPVAEPAALEDEPLLHLATRPKIWAQWFEGCGIEARSAYRGHRFDQFSMVIEAALAGMGFALLPLYLIEQELREKRLVIIFDKPLKTENDYYLVVPEGKHENPMTQTFCSWIAGQVGKSDYQLLVQSGVHSGPE</sequence>
<dbReference type="InterPro" id="IPR058163">
    <property type="entry name" value="LysR-type_TF_proteobact-type"/>
</dbReference>
<keyword evidence="2" id="KW-0805">Transcription regulation</keyword>
<evidence type="ECO:0000256" key="2">
    <source>
        <dbReference type="ARBA" id="ARBA00023015"/>
    </source>
</evidence>
<evidence type="ECO:0000259" key="5">
    <source>
        <dbReference type="PROSITE" id="PS50931"/>
    </source>
</evidence>
<dbReference type="GO" id="GO:0006351">
    <property type="term" value="P:DNA-templated transcription"/>
    <property type="evidence" value="ECO:0007669"/>
    <property type="project" value="TreeGrafter"/>
</dbReference>
<dbReference type="Pfam" id="PF00126">
    <property type="entry name" value="HTH_1"/>
    <property type="match status" value="1"/>
</dbReference>
<comment type="caution">
    <text evidence="6">The sequence shown here is derived from an EMBL/GenBank/DDBJ whole genome shotgun (WGS) entry which is preliminary data.</text>
</comment>
<dbReference type="Proteomes" id="UP000247454">
    <property type="component" value="Unassembled WGS sequence"/>
</dbReference>
<dbReference type="AlphaFoldDB" id="A0A318T858"/>
<dbReference type="FunFam" id="1.10.10.10:FF:000001">
    <property type="entry name" value="LysR family transcriptional regulator"/>
    <property type="match status" value="1"/>
</dbReference>
<dbReference type="OrthoDB" id="5526340at2"/>
<proteinExistence type="inferred from homology"/>
<dbReference type="Pfam" id="PF03466">
    <property type="entry name" value="LysR_substrate"/>
    <property type="match status" value="1"/>
</dbReference>
<evidence type="ECO:0000256" key="3">
    <source>
        <dbReference type="ARBA" id="ARBA00023125"/>
    </source>
</evidence>
<evidence type="ECO:0000256" key="1">
    <source>
        <dbReference type="ARBA" id="ARBA00009437"/>
    </source>
</evidence>
<dbReference type="InterPro" id="IPR036388">
    <property type="entry name" value="WH-like_DNA-bd_sf"/>
</dbReference>
<protein>
    <submittedName>
        <fullName evidence="6">LysR family transcriptional regulator</fullName>
    </submittedName>
</protein>
<dbReference type="Gene3D" id="3.40.190.10">
    <property type="entry name" value="Periplasmic binding protein-like II"/>
    <property type="match status" value="2"/>
</dbReference>
<name>A0A318T858_9HYPH</name>
<dbReference type="InterPro" id="IPR000847">
    <property type="entry name" value="LysR_HTH_N"/>
</dbReference>
<comment type="similarity">
    <text evidence="1">Belongs to the LysR transcriptional regulatory family.</text>
</comment>
<dbReference type="EMBL" id="QJTF01000006">
    <property type="protein sequence ID" value="PYE88785.1"/>
    <property type="molecule type" value="Genomic_DNA"/>
</dbReference>
<evidence type="ECO:0000256" key="4">
    <source>
        <dbReference type="ARBA" id="ARBA00023163"/>
    </source>
</evidence>
<organism evidence="6 7">
    <name type="scientific">Phyllobacterium leguminum</name>
    <dbReference type="NCBI Taxonomy" id="314237"/>
    <lineage>
        <taxon>Bacteria</taxon>
        <taxon>Pseudomonadati</taxon>
        <taxon>Pseudomonadota</taxon>
        <taxon>Alphaproteobacteria</taxon>
        <taxon>Hyphomicrobiales</taxon>
        <taxon>Phyllobacteriaceae</taxon>
        <taxon>Phyllobacterium</taxon>
    </lineage>
</organism>
<dbReference type="Gene3D" id="1.10.10.10">
    <property type="entry name" value="Winged helix-like DNA-binding domain superfamily/Winged helix DNA-binding domain"/>
    <property type="match status" value="1"/>
</dbReference>
<dbReference type="PROSITE" id="PS50931">
    <property type="entry name" value="HTH_LYSR"/>
    <property type="match status" value="1"/>
</dbReference>
<accession>A0A318T858</accession>
<dbReference type="GO" id="GO:0043565">
    <property type="term" value="F:sequence-specific DNA binding"/>
    <property type="evidence" value="ECO:0007669"/>
    <property type="project" value="TreeGrafter"/>
</dbReference>
<keyword evidence="3" id="KW-0238">DNA-binding</keyword>
<evidence type="ECO:0000313" key="7">
    <source>
        <dbReference type="Proteomes" id="UP000247454"/>
    </source>
</evidence>
<reference evidence="6 7" key="1">
    <citation type="submission" date="2018-06" db="EMBL/GenBank/DDBJ databases">
        <title>Genomic Encyclopedia of Type Strains, Phase III (KMG-III): the genomes of soil and plant-associated and newly described type strains.</title>
        <authorList>
            <person name="Whitman W."/>
        </authorList>
    </citation>
    <scope>NUCLEOTIDE SEQUENCE [LARGE SCALE GENOMIC DNA]</scope>
    <source>
        <strain evidence="6 7">ORS 1419</strain>
    </source>
</reference>
<dbReference type="RefSeq" id="WP_110750568.1">
    <property type="nucleotide sequence ID" value="NZ_QJTF01000006.1"/>
</dbReference>
<dbReference type="PRINTS" id="PR00039">
    <property type="entry name" value="HTHLYSR"/>
</dbReference>
<dbReference type="GO" id="GO:0003700">
    <property type="term" value="F:DNA-binding transcription factor activity"/>
    <property type="evidence" value="ECO:0007669"/>
    <property type="project" value="InterPro"/>
</dbReference>
<keyword evidence="7" id="KW-1185">Reference proteome</keyword>
<evidence type="ECO:0000313" key="6">
    <source>
        <dbReference type="EMBL" id="PYE88785.1"/>
    </source>
</evidence>
<dbReference type="InterPro" id="IPR036390">
    <property type="entry name" value="WH_DNA-bd_sf"/>
</dbReference>
<keyword evidence="4" id="KW-0804">Transcription</keyword>
<dbReference type="SUPFAM" id="SSF46785">
    <property type="entry name" value="Winged helix' DNA-binding domain"/>
    <property type="match status" value="1"/>
</dbReference>
<dbReference type="CDD" id="cd08481">
    <property type="entry name" value="PBP2_GcdR_like"/>
    <property type="match status" value="1"/>
</dbReference>
<dbReference type="InterPro" id="IPR005119">
    <property type="entry name" value="LysR_subst-bd"/>
</dbReference>
<dbReference type="PANTHER" id="PTHR30537:SF26">
    <property type="entry name" value="GLYCINE CLEAVAGE SYSTEM TRANSCRIPTIONAL ACTIVATOR"/>
    <property type="match status" value="1"/>
</dbReference>
<dbReference type="SUPFAM" id="SSF53850">
    <property type="entry name" value="Periplasmic binding protein-like II"/>
    <property type="match status" value="1"/>
</dbReference>